<dbReference type="EMBL" id="JANRMS010000163">
    <property type="protein sequence ID" value="KAJ3545119.1"/>
    <property type="molecule type" value="Genomic_DNA"/>
</dbReference>
<name>A0ACC1SRY4_9HYPO</name>
<evidence type="ECO:0000313" key="1">
    <source>
        <dbReference type="EMBL" id="KAJ3545119.1"/>
    </source>
</evidence>
<evidence type="ECO:0000313" key="2">
    <source>
        <dbReference type="Proteomes" id="UP001148629"/>
    </source>
</evidence>
<reference evidence="1" key="1">
    <citation type="submission" date="2022-08" db="EMBL/GenBank/DDBJ databases">
        <title>Genome Sequence of Fusarium decemcellulare.</title>
        <authorList>
            <person name="Buettner E."/>
        </authorList>
    </citation>
    <scope>NUCLEOTIDE SEQUENCE</scope>
    <source>
        <strain evidence="1">Babe19</strain>
    </source>
</reference>
<protein>
    <submittedName>
        <fullName evidence="1">Uncharacterized protein</fullName>
    </submittedName>
</protein>
<proteinExistence type="predicted"/>
<organism evidence="1 2">
    <name type="scientific">Fusarium decemcellulare</name>
    <dbReference type="NCBI Taxonomy" id="57161"/>
    <lineage>
        <taxon>Eukaryota</taxon>
        <taxon>Fungi</taxon>
        <taxon>Dikarya</taxon>
        <taxon>Ascomycota</taxon>
        <taxon>Pezizomycotina</taxon>
        <taxon>Sordariomycetes</taxon>
        <taxon>Hypocreomycetidae</taxon>
        <taxon>Hypocreales</taxon>
        <taxon>Nectriaceae</taxon>
        <taxon>Fusarium</taxon>
        <taxon>Fusarium decemcellulare species complex</taxon>
    </lineage>
</organism>
<comment type="caution">
    <text evidence="1">The sequence shown here is derived from an EMBL/GenBank/DDBJ whole genome shotgun (WGS) entry which is preliminary data.</text>
</comment>
<accession>A0ACC1SRY4</accession>
<sequence length="839" mass="92998">MSNPTISSQSSAKKVSWLKRDVLLFNVSIGCTEPQFLYERHKDFAAFPTYPLALVFKQNNQEVIDFYSAQDSPMLPGGLKLDTKHLVDGQRAIRILKLLPVSSEGHDFEFRSKVLGMYDKGAAGTVVKSEDSLVDRGTGEVYARIIGSMFYVGQGNWGGPRGDKELGVPLPSYKPDTTLEFKVPKNAAHLYRLNGDYNPLHATPEVGKEMGFGGIITHGVYTYNRIAQDLVQAFADSDPTRLREFQAKFTSVVKPGDHIRIAIWRQKPDLNSWEDIIWTATVIETGKMCLSDGKATIRTTESAGSAVWVLNPTLGIVTLYQFHQYLASCQRPVVVMSEKQFDSQAVAHMENGNSSPDGDRPGVDGSNMPRYDDVEVKRIMRKVDWRLLPPLTVLYVLSFMDRSNIGNAKVAGMNVDLGLTGAQYNMALTVFFFPYAMFEVPSNVVLKLMRPSWWMTILVVTWGTVLTMQGIVKNYDQLIVTRVLLGLAEAGFFPAASYLLTTWYCRWEVQTRLAVFFSAASLAGAFSGLLAFAIQHMDGIAGLGGWRWIFILEGIFTVLVGCTIPWVLPDSPTAAGFLSQYEKDLIISRLEHDSGTSSGRVGVEGSFQWRYLKDALLDWKIYLGCIIYWGNSICIYGFSFASPTIILELGYSAAQAQLLTVPIYFVGTCSTIFFARLADKRQKRWLFIIISFSISTVGFIGLLAIPHPALPGLTYAFLFCIPAGLYPAVIGCISWVGNNLAPSFKRAIGMALLMTIGNLGGAVGSNIFLAQQAPHYWLGYGFSLGILICGVISTLVLRIATTRINKARDQMPVEEVLAKYSEEELIQMGDKSPLYRYVS</sequence>
<dbReference type="Proteomes" id="UP001148629">
    <property type="component" value="Unassembled WGS sequence"/>
</dbReference>
<keyword evidence="2" id="KW-1185">Reference proteome</keyword>
<gene>
    <name evidence="1" type="ORF">NM208_g2671</name>
</gene>